<dbReference type="EMBL" id="JAMRYM010000037">
    <property type="protein sequence ID" value="MCM6762762.1"/>
    <property type="molecule type" value="Genomic_DNA"/>
</dbReference>
<name>A0A9X2IT99_9MICO</name>
<proteinExistence type="predicted"/>
<feature type="transmembrane region" description="Helical" evidence="1">
    <location>
        <begin position="55"/>
        <end position="81"/>
    </location>
</feature>
<organism evidence="2 3">
    <name type="scientific">Rathayibacter rubneri</name>
    <dbReference type="NCBI Taxonomy" id="2950106"/>
    <lineage>
        <taxon>Bacteria</taxon>
        <taxon>Bacillati</taxon>
        <taxon>Actinomycetota</taxon>
        <taxon>Actinomycetes</taxon>
        <taxon>Micrococcales</taxon>
        <taxon>Microbacteriaceae</taxon>
        <taxon>Rathayibacter</taxon>
    </lineage>
</organism>
<dbReference type="AlphaFoldDB" id="A0A9X2IT99"/>
<keyword evidence="1" id="KW-0472">Membrane</keyword>
<keyword evidence="3" id="KW-1185">Reference proteome</keyword>
<evidence type="ECO:0000313" key="2">
    <source>
        <dbReference type="EMBL" id="MCM6762762.1"/>
    </source>
</evidence>
<keyword evidence="1" id="KW-1133">Transmembrane helix</keyword>
<reference evidence="2" key="1">
    <citation type="submission" date="2022-06" db="EMBL/GenBank/DDBJ databases">
        <title>Whole genome shotgun sequencing (WGS) of Rathayibacter sp. ZW T2_19, isolated from stored onions (Allium cepa).</title>
        <authorList>
            <person name="Stoll D.A."/>
            <person name="Huch M."/>
        </authorList>
    </citation>
    <scope>NUCLEOTIDE SEQUENCE</scope>
    <source>
        <strain evidence="2">ZW T2_19</strain>
    </source>
</reference>
<dbReference type="Proteomes" id="UP001155240">
    <property type="component" value="Unassembled WGS sequence"/>
</dbReference>
<dbReference type="RefSeq" id="WP_251945522.1">
    <property type="nucleotide sequence ID" value="NZ_JAMRYM010000037.1"/>
</dbReference>
<comment type="caution">
    <text evidence="2">The sequence shown here is derived from an EMBL/GenBank/DDBJ whole genome shotgun (WGS) entry which is preliminary data.</text>
</comment>
<gene>
    <name evidence="2" type="ORF">NB037_10080</name>
</gene>
<keyword evidence="1" id="KW-0812">Transmembrane</keyword>
<protein>
    <submittedName>
        <fullName evidence="2">DUF4190 domain-containing protein</fullName>
    </submittedName>
</protein>
<feature type="transmembrane region" description="Helical" evidence="1">
    <location>
        <begin position="16"/>
        <end position="43"/>
    </location>
</feature>
<accession>A0A9X2IT99</accession>
<evidence type="ECO:0000256" key="1">
    <source>
        <dbReference type="SAM" id="Phobius"/>
    </source>
</evidence>
<evidence type="ECO:0000313" key="3">
    <source>
        <dbReference type="Proteomes" id="UP001155240"/>
    </source>
</evidence>
<sequence length="106" mass="10511">MSSDAPTASSAYTTTVVLAVTGLVLALFPGFDIAGLVLSILALRRSRRDGGPRGLALAGIVVAAVTIVLYTAGVIALVAVFGSLFATCAELGAGVHVVGGVTYTCS</sequence>